<proteinExistence type="predicted"/>
<feature type="region of interest" description="Disordered" evidence="1">
    <location>
        <begin position="607"/>
        <end position="669"/>
    </location>
</feature>
<feature type="compositionally biased region" description="Basic and acidic residues" evidence="1">
    <location>
        <begin position="607"/>
        <end position="626"/>
    </location>
</feature>
<feature type="region of interest" description="Disordered" evidence="1">
    <location>
        <begin position="224"/>
        <end position="257"/>
    </location>
</feature>
<organism evidence="2 3">
    <name type="scientific">Ascobolus immersus RN42</name>
    <dbReference type="NCBI Taxonomy" id="1160509"/>
    <lineage>
        <taxon>Eukaryota</taxon>
        <taxon>Fungi</taxon>
        <taxon>Dikarya</taxon>
        <taxon>Ascomycota</taxon>
        <taxon>Pezizomycotina</taxon>
        <taxon>Pezizomycetes</taxon>
        <taxon>Pezizales</taxon>
        <taxon>Ascobolaceae</taxon>
        <taxon>Ascobolus</taxon>
    </lineage>
</organism>
<dbReference type="Proteomes" id="UP000275078">
    <property type="component" value="Unassembled WGS sequence"/>
</dbReference>
<evidence type="ECO:0000313" key="2">
    <source>
        <dbReference type="EMBL" id="RPA82492.1"/>
    </source>
</evidence>
<name>A0A3N4I8S8_ASCIM</name>
<sequence>MDRGAYRPGRGGTENHTTKRKNKSLQTPSTTTGSTWVCWNDCDPSDRCNECASKIAIGKRQTPSAEASVGWDAQRVPKVDCEGCRIPGWAVCTCANDDGKDQTWPANTITNNYETESPAPVVPSGREKMPPADDCSGPSKIPYWDFMPESSDPESSEAETVPVRGGKKKVKNPPVRFASPIEKNEEVSSVSSGGVRTPSVSTASGSGWEAVSPVVSSEGVFSWDSPSLNLQDTPNKRSHMAPSGAKKKRTSSANARSSMARAKHFAIPFPLLSSAFPNSSEPIASVWEVMERSRTPAEPSYQQPNHISFDYDFETKNLRIFGDIPTTSAKFLEMYLSILATIRSLSADKEKLQILPPELRNIFETLMKDSKREDRVLVYTYLSILARGLKLWQLQEIANESVQAELTAAGKLKPSSGICMSWDDPCVESTDDIGVDGIVELVNCIVANSAETNENDFSADNEVSIEGFRRTLGVDNRTELKMAENANIAKLSRKYGGDKLSVMFKKFIAEKLVFYRFEPKIQDLLEDLPHFALELLLLHPLPAQKPDGPRLASKLEPSGQTPNHNDAEDPSGETVRTEKEPRSSQRKSIAELEERLAELDEQLKAIRVSDKEKAKPDGKTSGKVDTKTSQPLNDSMTTSLSKKSSKKSKKSSESKVKSIWSPPPTKCTSPTGSCGYIHSQLCDFCFARSGRGDW</sequence>
<keyword evidence="3" id="KW-1185">Reference proteome</keyword>
<protein>
    <submittedName>
        <fullName evidence="2">Uncharacterized protein</fullName>
    </submittedName>
</protein>
<feature type="compositionally biased region" description="Polar residues" evidence="1">
    <location>
        <begin position="627"/>
        <end position="640"/>
    </location>
</feature>
<reference evidence="2 3" key="1">
    <citation type="journal article" date="2018" name="Nat. Ecol. Evol.">
        <title>Pezizomycetes genomes reveal the molecular basis of ectomycorrhizal truffle lifestyle.</title>
        <authorList>
            <person name="Murat C."/>
            <person name="Payen T."/>
            <person name="Noel B."/>
            <person name="Kuo A."/>
            <person name="Morin E."/>
            <person name="Chen J."/>
            <person name="Kohler A."/>
            <person name="Krizsan K."/>
            <person name="Balestrini R."/>
            <person name="Da Silva C."/>
            <person name="Montanini B."/>
            <person name="Hainaut M."/>
            <person name="Levati E."/>
            <person name="Barry K.W."/>
            <person name="Belfiori B."/>
            <person name="Cichocki N."/>
            <person name="Clum A."/>
            <person name="Dockter R.B."/>
            <person name="Fauchery L."/>
            <person name="Guy J."/>
            <person name="Iotti M."/>
            <person name="Le Tacon F."/>
            <person name="Lindquist E.A."/>
            <person name="Lipzen A."/>
            <person name="Malagnac F."/>
            <person name="Mello A."/>
            <person name="Molinier V."/>
            <person name="Miyauchi S."/>
            <person name="Poulain J."/>
            <person name="Riccioni C."/>
            <person name="Rubini A."/>
            <person name="Sitrit Y."/>
            <person name="Splivallo R."/>
            <person name="Traeger S."/>
            <person name="Wang M."/>
            <person name="Zifcakova L."/>
            <person name="Wipf D."/>
            <person name="Zambonelli A."/>
            <person name="Paolocci F."/>
            <person name="Nowrousian M."/>
            <person name="Ottonello S."/>
            <person name="Baldrian P."/>
            <person name="Spatafora J.W."/>
            <person name="Henrissat B."/>
            <person name="Nagy L.G."/>
            <person name="Aury J.M."/>
            <person name="Wincker P."/>
            <person name="Grigoriev I.V."/>
            <person name="Bonfante P."/>
            <person name="Martin F.M."/>
        </authorList>
    </citation>
    <scope>NUCLEOTIDE SEQUENCE [LARGE SCALE GENOMIC DNA]</scope>
    <source>
        <strain evidence="2 3">RN42</strain>
    </source>
</reference>
<feature type="compositionally biased region" description="Basic and acidic residues" evidence="1">
    <location>
        <begin position="575"/>
        <end position="589"/>
    </location>
</feature>
<feature type="region of interest" description="Disordered" evidence="1">
    <location>
        <begin position="547"/>
        <end position="589"/>
    </location>
</feature>
<evidence type="ECO:0000256" key="1">
    <source>
        <dbReference type="SAM" id="MobiDB-lite"/>
    </source>
</evidence>
<dbReference type="EMBL" id="ML119671">
    <property type="protein sequence ID" value="RPA82492.1"/>
    <property type="molecule type" value="Genomic_DNA"/>
</dbReference>
<feature type="region of interest" description="Disordered" evidence="1">
    <location>
        <begin position="110"/>
        <end position="134"/>
    </location>
</feature>
<feature type="region of interest" description="Disordered" evidence="1">
    <location>
        <begin position="1"/>
        <end position="33"/>
    </location>
</feature>
<dbReference type="AlphaFoldDB" id="A0A3N4I8S8"/>
<gene>
    <name evidence="2" type="ORF">BJ508DRAFT_305630</name>
</gene>
<feature type="compositionally biased region" description="Low complexity" evidence="1">
    <location>
        <begin position="187"/>
        <end position="202"/>
    </location>
</feature>
<feature type="compositionally biased region" description="Polar residues" evidence="1">
    <location>
        <begin position="224"/>
        <end position="233"/>
    </location>
</feature>
<feature type="region of interest" description="Disordered" evidence="1">
    <location>
        <begin position="148"/>
        <end position="209"/>
    </location>
</feature>
<evidence type="ECO:0000313" key="3">
    <source>
        <dbReference type="Proteomes" id="UP000275078"/>
    </source>
</evidence>
<accession>A0A3N4I8S8</accession>
<feature type="compositionally biased region" description="Polar residues" evidence="1">
    <location>
        <begin position="24"/>
        <end position="33"/>
    </location>
</feature>